<protein>
    <submittedName>
        <fullName evidence="8">MFS transporter</fullName>
    </submittedName>
</protein>
<evidence type="ECO:0000256" key="1">
    <source>
        <dbReference type="ARBA" id="ARBA00004651"/>
    </source>
</evidence>
<keyword evidence="5 7" id="KW-1133">Transmembrane helix</keyword>
<dbReference type="EMBL" id="CP154858">
    <property type="protein sequence ID" value="XDT73443.1"/>
    <property type="molecule type" value="Genomic_DNA"/>
</dbReference>
<dbReference type="GO" id="GO:0022857">
    <property type="term" value="F:transmembrane transporter activity"/>
    <property type="evidence" value="ECO:0007669"/>
    <property type="project" value="InterPro"/>
</dbReference>
<dbReference type="PANTHER" id="PTHR43266">
    <property type="entry name" value="MACROLIDE-EFFLUX PROTEIN"/>
    <property type="match status" value="1"/>
</dbReference>
<feature type="transmembrane region" description="Helical" evidence="7">
    <location>
        <begin position="291"/>
        <end position="311"/>
    </location>
</feature>
<dbReference type="Gene3D" id="1.20.1250.20">
    <property type="entry name" value="MFS general substrate transporter like domains"/>
    <property type="match status" value="1"/>
</dbReference>
<evidence type="ECO:0000313" key="8">
    <source>
        <dbReference type="EMBL" id="XDT73443.1"/>
    </source>
</evidence>
<feature type="transmembrane region" description="Helical" evidence="7">
    <location>
        <begin position="224"/>
        <end position="243"/>
    </location>
</feature>
<feature type="transmembrane region" description="Helical" evidence="7">
    <location>
        <begin position="263"/>
        <end position="284"/>
    </location>
</feature>
<proteinExistence type="predicted"/>
<keyword evidence="2" id="KW-0813">Transport</keyword>
<evidence type="ECO:0000256" key="7">
    <source>
        <dbReference type="SAM" id="Phobius"/>
    </source>
</evidence>
<feature type="transmembrane region" description="Helical" evidence="7">
    <location>
        <begin position="397"/>
        <end position="417"/>
    </location>
</feature>
<dbReference type="GO" id="GO:0005886">
    <property type="term" value="C:plasma membrane"/>
    <property type="evidence" value="ECO:0007669"/>
    <property type="project" value="UniProtKB-SubCell"/>
</dbReference>
<gene>
    <name evidence="8" type="ORF">AAIA72_05585</name>
</gene>
<dbReference type="CDD" id="cd06173">
    <property type="entry name" value="MFS_MefA_like"/>
    <property type="match status" value="1"/>
</dbReference>
<keyword evidence="6 7" id="KW-0472">Membrane</keyword>
<comment type="subcellular location">
    <subcellularLocation>
        <location evidence="1">Cell membrane</location>
        <topology evidence="1">Multi-pass membrane protein</topology>
    </subcellularLocation>
</comment>
<dbReference type="SUPFAM" id="SSF103473">
    <property type="entry name" value="MFS general substrate transporter"/>
    <property type="match status" value="1"/>
</dbReference>
<feature type="transmembrane region" description="Helical" evidence="7">
    <location>
        <begin position="331"/>
        <end position="355"/>
    </location>
</feature>
<feature type="transmembrane region" description="Helical" evidence="7">
    <location>
        <begin position="48"/>
        <end position="68"/>
    </location>
</feature>
<evidence type="ECO:0000256" key="2">
    <source>
        <dbReference type="ARBA" id="ARBA00022448"/>
    </source>
</evidence>
<dbReference type="InterPro" id="IPR036259">
    <property type="entry name" value="MFS_trans_sf"/>
</dbReference>
<evidence type="ECO:0000256" key="3">
    <source>
        <dbReference type="ARBA" id="ARBA00022475"/>
    </source>
</evidence>
<organism evidence="8">
    <name type="scientific">Thermohahella caldifontis</name>
    <dbReference type="NCBI Taxonomy" id="3142973"/>
    <lineage>
        <taxon>Bacteria</taxon>
        <taxon>Pseudomonadati</taxon>
        <taxon>Pseudomonadota</taxon>
        <taxon>Gammaproteobacteria</taxon>
        <taxon>Oceanospirillales</taxon>
        <taxon>Hahellaceae</taxon>
        <taxon>Thermohahella</taxon>
    </lineage>
</organism>
<keyword evidence="3" id="KW-1003">Cell membrane</keyword>
<reference evidence="8" key="1">
    <citation type="submission" date="2024-05" db="EMBL/GenBank/DDBJ databases">
        <title>Genome sequencing of novel strain.</title>
        <authorList>
            <person name="Ganbat D."/>
            <person name="Ganbat S."/>
            <person name="Lee S.-J."/>
        </authorList>
    </citation>
    <scope>NUCLEOTIDE SEQUENCE</scope>
    <source>
        <strain evidence="8">SMD15-11</strain>
    </source>
</reference>
<dbReference type="RefSeq" id="WP_369602434.1">
    <property type="nucleotide sequence ID" value="NZ_CP154858.1"/>
</dbReference>
<dbReference type="PANTHER" id="PTHR43266:SF2">
    <property type="entry name" value="MAJOR FACILITATOR SUPERFAMILY (MFS) PROFILE DOMAIN-CONTAINING PROTEIN"/>
    <property type="match status" value="1"/>
</dbReference>
<dbReference type="InterPro" id="IPR011701">
    <property type="entry name" value="MFS"/>
</dbReference>
<feature type="transmembrane region" description="Helical" evidence="7">
    <location>
        <begin position="171"/>
        <end position="188"/>
    </location>
</feature>
<dbReference type="KEGG" id="tcd:AAIA72_05585"/>
<feature type="transmembrane region" description="Helical" evidence="7">
    <location>
        <begin position="144"/>
        <end position="165"/>
    </location>
</feature>
<dbReference type="Pfam" id="PF07690">
    <property type="entry name" value="MFS_1"/>
    <property type="match status" value="1"/>
</dbReference>
<evidence type="ECO:0000256" key="4">
    <source>
        <dbReference type="ARBA" id="ARBA00022692"/>
    </source>
</evidence>
<feature type="transmembrane region" description="Helical" evidence="7">
    <location>
        <begin position="367"/>
        <end position="391"/>
    </location>
</feature>
<evidence type="ECO:0000256" key="6">
    <source>
        <dbReference type="ARBA" id="ARBA00023136"/>
    </source>
</evidence>
<sequence>MTIHSLHLIRDRRFGPFFWVQALGAFNDNLFKQTILLWIAYRLSTHQALVLNLAAGIFILPFFLLSIPGGRLADRHEKAGLIRAIKLLEVLIMLFGAWAIVQQSLVPLLVLLGLMGAQSALFGPVKYAILPQHLRPDELMAGNAWVEAGTFLAILSGTMCAGFLFDLSDGPWLIAAGVVLVALAGFAVSTRIPEAPASDPSLPVSWHPFRGLGNLVRDARGQPVVWYGVLGISLFWFMGASYLTQFNLYTRHYLGGEAAVASLLLTLFSVGIGLGAALAAWISGGKIRADLVIWGGGGLTCAGLALVASTPSEVASAVLTIPDMIRAPGMFPVWLSLLLVGISGGLYIVPLYTLVQHHAEPHERARVIGLNNVLNALFMVASAVVAIVLISVMELTLLQYFVALSLLNGAGVLWLCLRVPAFRRSSGSF</sequence>
<evidence type="ECO:0000256" key="5">
    <source>
        <dbReference type="ARBA" id="ARBA00022989"/>
    </source>
</evidence>
<dbReference type="AlphaFoldDB" id="A0AB39UZH9"/>
<feature type="transmembrane region" description="Helical" evidence="7">
    <location>
        <begin position="80"/>
        <end position="100"/>
    </location>
</feature>
<accession>A0AB39UZH9</accession>
<name>A0AB39UZH9_9GAMM</name>
<keyword evidence="4 7" id="KW-0812">Transmembrane</keyword>
<feature type="transmembrane region" description="Helical" evidence="7">
    <location>
        <begin position="106"/>
        <end position="123"/>
    </location>
</feature>